<dbReference type="EMBL" id="JAEMUK010000009">
    <property type="protein sequence ID" value="MBJ7542933.1"/>
    <property type="molecule type" value="Genomic_DNA"/>
</dbReference>
<reference evidence="3 4" key="1">
    <citation type="submission" date="2020-12" db="EMBL/GenBank/DDBJ databases">
        <title>Revised draft genomes of Rhodomicrobium vannielii ATCC 17100 and Rhodomicrobium udaipurense JA643.</title>
        <authorList>
            <person name="Conners E.M."/>
            <person name="Davenport E.J."/>
            <person name="Bose A."/>
        </authorList>
    </citation>
    <scope>NUCLEOTIDE SEQUENCE [LARGE SCALE GENOMIC DNA]</scope>
    <source>
        <strain evidence="3 4">JA643</strain>
    </source>
</reference>
<organism evidence="3 4">
    <name type="scientific">Rhodomicrobium udaipurense</name>
    <dbReference type="NCBI Taxonomy" id="1202716"/>
    <lineage>
        <taxon>Bacteria</taxon>
        <taxon>Pseudomonadati</taxon>
        <taxon>Pseudomonadota</taxon>
        <taxon>Alphaproteobacteria</taxon>
        <taxon>Hyphomicrobiales</taxon>
        <taxon>Hyphomicrobiaceae</taxon>
        <taxon>Rhodomicrobium</taxon>
    </lineage>
</organism>
<dbReference type="RefSeq" id="WP_037234274.1">
    <property type="nucleotide sequence ID" value="NZ_JAEMUK010000009.1"/>
</dbReference>
<evidence type="ECO:0000256" key="1">
    <source>
        <dbReference type="ARBA" id="ARBA00022801"/>
    </source>
</evidence>
<dbReference type="Gene3D" id="3.40.50.850">
    <property type="entry name" value="Isochorismatase-like"/>
    <property type="match status" value="1"/>
</dbReference>
<protein>
    <submittedName>
        <fullName evidence="3">Cysteine hydrolase</fullName>
    </submittedName>
</protein>
<dbReference type="CDD" id="cd01014">
    <property type="entry name" value="nicotinamidase_related"/>
    <property type="match status" value="1"/>
</dbReference>
<name>A0A8I1GEA7_9HYPH</name>
<evidence type="ECO:0000313" key="4">
    <source>
        <dbReference type="Proteomes" id="UP000623250"/>
    </source>
</evidence>
<dbReference type="SUPFAM" id="SSF52499">
    <property type="entry name" value="Isochorismatase-like hydrolases"/>
    <property type="match status" value="1"/>
</dbReference>
<dbReference type="InterPro" id="IPR036380">
    <property type="entry name" value="Isochorismatase-like_sf"/>
</dbReference>
<keyword evidence="4" id="KW-1185">Reference proteome</keyword>
<dbReference type="InterPro" id="IPR000868">
    <property type="entry name" value="Isochorismatase-like_dom"/>
</dbReference>
<dbReference type="InterPro" id="IPR050272">
    <property type="entry name" value="Isochorismatase-like_hydrls"/>
</dbReference>
<dbReference type="GO" id="GO:0016787">
    <property type="term" value="F:hydrolase activity"/>
    <property type="evidence" value="ECO:0007669"/>
    <property type="project" value="UniProtKB-KW"/>
</dbReference>
<sequence>MSSRATNAPFTLFELSGLKPRPPRLSEAVVILIDAQNVYRTGPLRLAGIDEAVERARVLLAEARRAGAKIVHIAHRGAAGSPFDRATESGAFMPDLAPLPGEVVVEKTLANGFHGTNLAEHIGGAGAKIVVAGFMTHNCVSSTARAAFDHGYEITIAADASATRDLPLGGEVVPAKVLHEAELAGLGDRQACIATVAEIIAAQ</sequence>
<evidence type="ECO:0000313" key="3">
    <source>
        <dbReference type="EMBL" id="MBJ7542933.1"/>
    </source>
</evidence>
<proteinExistence type="predicted"/>
<dbReference type="Proteomes" id="UP000623250">
    <property type="component" value="Unassembled WGS sequence"/>
</dbReference>
<dbReference type="PANTHER" id="PTHR43540:SF15">
    <property type="entry name" value="BLR5631 PROTEIN"/>
    <property type="match status" value="1"/>
</dbReference>
<keyword evidence="1 3" id="KW-0378">Hydrolase</keyword>
<dbReference type="Pfam" id="PF00857">
    <property type="entry name" value="Isochorismatase"/>
    <property type="match status" value="1"/>
</dbReference>
<comment type="caution">
    <text evidence="3">The sequence shown here is derived from an EMBL/GenBank/DDBJ whole genome shotgun (WGS) entry which is preliminary data.</text>
</comment>
<dbReference type="PANTHER" id="PTHR43540">
    <property type="entry name" value="PEROXYUREIDOACRYLATE/UREIDOACRYLATE AMIDOHYDROLASE-RELATED"/>
    <property type="match status" value="1"/>
</dbReference>
<feature type="domain" description="Isochorismatase-like" evidence="2">
    <location>
        <begin position="29"/>
        <end position="165"/>
    </location>
</feature>
<dbReference type="AlphaFoldDB" id="A0A8I1GEA7"/>
<accession>A0A8I1GEA7</accession>
<evidence type="ECO:0000259" key="2">
    <source>
        <dbReference type="Pfam" id="PF00857"/>
    </source>
</evidence>
<gene>
    <name evidence="3" type="ORF">JDN41_05105</name>
</gene>